<keyword evidence="1" id="KW-0507">mRNA processing</keyword>
<dbReference type="Pfam" id="PF01480">
    <property type="entry name" value="PWI"/>
    <property type="match status" value="1"/>
</dbReference>
<dbReference type="AlphaFoldDB" id="A0A6G0XZB2"/>
<dbReference type="SUPFAM" id="SSF101233">
    <property type="entry name" value="PWI domain"/>
    <property type="match status" value="1"/>
</dbReference>
<feature type="compositionally biased region" description="Basic residues" evidence="4">
    <location>
        <begin position="156"/>
        <end position="182"/>
    </location>
</feature>
<dbReference type="PANTHER" id="PTHR23148">
    <property type="entry name" value="SERINE/ARGININE REGULATED NUCLEAR MATRIX PROTEIN"/>
    <property type="match status" value="1"/>
</dbReference>
<feature type="compositionally biased region" description="Basic and acidic residues" evidence="4">
    <location>
        <begin position="127"/>
        <end position="155"/>
    </location>
</feature>
<dbReference type="PROSITE" id="PS51025">
    <property type="entry name" value="PWI"/>
    <property type="match status" value="1"/>
</dbReference>
<dbReference type="OrthoDB" id="163257at2759"/>
<evidence type="ECO:0000313" key="6">
    <source>
        <dbReference type="EMBL" id="KAF0745942.1"/>
    </source>
</evidence>
<sequence>GTSADQDTRFSDKEKKLLKQMKFSESLNAKVDMNKVKLDTIKPWIGKRITELLGMEDDVVEEFVNNQLEADTWPDPRKMQINLTGFLNGKNARVFMTDLWELLLSAQESPSGIPPKFIEQKKEELKKKMEDQERVGDMIKKFEKDKEDREKERKKDRERRKSRSRSHTRDRRSRSRDRHRDKRDKEKERDKYKDHDSDKVREKHTKRDSRSKSKGKLVSNGHSSPTKTKKEKSRSCSPKNDVRKSEEKTNLKNS</sequence>
<organism evidence="6 7">
    <name type="scientific">Aphis craccivora</name>
    <name type="common">Cowpea aphid</name>
    <dbReference type="NCBI Taxonomy" id="307492"/>
    <lineage>
        <taxon>Eukaryota</taxon>
        <taxon>Metazoa</taxon>
        <taxon>Ecdysozoa</taxon>
        <taxon>Arthropoda</taxon>
        <taxon>Hexapoda</taxon>
        <taxon>Insecta</taxon>
        <taxon>Pterygota</taxon>
        <taxon>Neoptera</taxon>
        <taxon>Paraneoptera</taxon>
        <taxon>Hemiptera</taxon>
        <taxon>Sternorrhyncha</taxon>
        <taxon>Aphidomorpha</taxon>
        <taxon>Aphidoidea</taxon>
        <taxon>Aphididae</taxon>
        <taxon>Aphidini</taxon>
        <taxon>Aphis</taxon>
        <taxon>Aphis</taxon>
    </lineage>
</organism>
<accession>A0A6G0XZB2</accession>
<keyword evidence="2" id="KW-0508">mRNA splicing</keyword>
<evidence type="ECO:0000256" key="3">
    <source>
        <dbReference type="ARBA" id="ARBA00067280"/>
    </source>
</evidence>
<comment type="caution">
    <text evidence="6">The sequence shown here is derived from an EMBL/GenBank/DDBJ whole genome shotgun (WGS) entry which is preliminary data.</text>
</comment>
<dbReference type="GO" id="GO:0008380">
    <property type="term" value="P:RNA splicing"/>
    <property type="evidence" value="ECO:0007669"/>
    <property type="project" value="UniProtKB-KW"/>
</dbReference>
<feature type="compositionally biased region" description="Basic residues" evidence="4">
    <location>
        <begin position="202"/>
        <end position="215"/>
    </location>
</feature>
<dbReference type="InterPro" id="IPR052225">
    <property type="entry name" value="Ser/Arg_repetitive_matrix"/>
</dbReference>
<dbReference type="Proteomes" id="UP000478052">
    <property type="component" value="Unassembled WGS sequence"/>
</dbReference>
<name>A0A6G0XZB2_APHCR</name>
<dbReference type="GO" id="GO:0003723">
    <property type="term" value="F:RNA binding"/>
    <property type="evidence" value="ECO:0007669"/>
    <property type="project" value="TreeGrafter"/>
</dbReference>
<dbReference type="InterPro" id="IPR002483">
    <property type="entry name" value="PWI_dom"/>
</dbReference>
<dbReference type="GO" id="GO:0006397">
    <property type="term" value="P:mRNA processing"/>
    <property type="evidence" value="ECO:0007669"/>
    <property type="project" value="UniProtKB-KW"/>
</dbReference>
<dbReference type="PANTHER" id="PTHR23148:SF0">
    <property type="entry name" value="SERINE_ARGININE REPETITIVE MATRIX PROTEIN 1"/>
    <property type="match status" value="1"/>
</dbReference>
<dbReference type="GO" id="GO:0048024">
    <property type="term" value="P:regulation of mRNA splicing, via spliceosome"/>
    <property type="evidence" value="ECO:0007669"/>
    <property type="project" value="TreeGrafter"/>
</dbReference>
<feature type="region of interest" description="Disordered" evidence="4">
    <location>
        <begin position="127"/>
        <end position="254"/>
    </location>
</feature>
<evidence type="ECO:0000259" key="5">
    <source>
        <dbReference type="PROSITE" id="PS51025"/>
    </source>
</evidence>
<gene>
    <name evidence="6" type="ORF">FWK35_00032636</name>
</gene>
<feature type="compositionally biased region" description="Basic and acidic residues" evidence="4">
    <location>
        <begin position="183"/>
        <end position="201"/>
    </location>
</feature>
<evidence type="ECO:0000313" key="7">
    <source>
        <dbReference type="Proteomes" id="UP000478052"/>
    </source>
</evidence>
<evidence type="ECO:0000256" key="4">
    <source>
        <dbReference type="SAM" id="MobiDB-lite"/>
    </source>
</evidence>
<keyword evidence="7" id="KW-1185">Reference proteome</keyword>
<dbReference type="SMART" id="SM00311">
    <property type="entry name" value="PWI"/>
    <property type="match status" value="1"/>
</dbReference>
<feature type="domain" description="PWI" evidence="5">
    <location>
        <begin position="20"/>
        <end position="120"/>
    </location>
</feature>
<evidence type="ECO:0000256" key="1">
    <source>
        <dbReference type="ARBA" id="ARBA00022664"/>
    </source>
</evidence>
<protein>
    <recommendedName>
        <fullName evidence="3">Serine/arginine repetitive matrix protein 1</fullName>
    </recommendedName>
</protein>
<reference evidence="6 7" key="1">
    <citation type="submission" date="2019-08" db="EMBL/GenBank/DDBJ databases">
        <title>Whole genome of Aphis craccivora.</title>
        <authorList>
            <person name="Voronova N.V."/>
            <person name="Shulinski R.S."/>
            <person name="Bandarenka Y.V."/>
            <person name="Zhorov D.G."/>
            <person name="Warner D."/>
        </authorList>
    </citation>
    <scope>NUCLEOTIDE SEQUENCE [LARGE SCALE GENOMIC DNA]</scope>
    <source>
        <strain evidence="6">180601</strain>
        <tissue evidence="6">Whole Body</tissue>
    </source>
</reference>
<dbReference type="InterPro" id="IPR036483">
    <property type="entry name" value="PWI_dom_sf"/>
</dbReference>
<evidence type="ECO:0000256" key="2">
    <source>
        <dbReference type="ARBA" id="ARBA00023187"/>
    </source>
</evidence>
<dbReference type="EMBL" id="VUJU01007388">
    <property type="protein sequence ID" value="KAF0745942.1"/>
    <property type="molecule type" value="Genomic_DNA"/>
</dbReference>
<dbReference type="Gene3D" id="1.20.1390.10">
    <property type="entry name" value="PWI domain"/>
    <property type="match status" value="1"/>
</dbReference>
<feature type="non-terminal residue" evidence="6">
    <location>
        <position position="1"/>
    </location>
</feature>
<feature type="compositionally biased region" description="Basic and acidic residues" evidence="4">
    <location>
        <begin position="240"/>
        <end position="254"/>
    </location>
</feature>
<dbReference type="GO" id="GO:0005681">
    <property type="term" value="C:spliceosomal complex"/>
    <property type="evidence" value="ECO:0007669"/>
    <property type="project" value="TreeGrafter"/>
</dbReference>
<dbReference type="FunFam" id="1.20.1390.10:FF:000002">
    <property type="entry name" value="Serine/arginine repetitive matrix 1 isoform 2"/>
    <property type="match status" value="1"/>
</dbReference>
<proteinExistence type="predicted"/>